<dbReference type="Gene3D" id="2.60.40.790">
    <property type="match status" value="1"/>
</dbReference>
<feature type="compositionally biased region" description="Polar residues" evidence="2">
    <location>
        <begin position="413"/>
        <end position="423"/>
    </location>
</feature>
<dbReference type="Proteomes" id="UP000319160">
    <property type="component" value="Unassembled WGS sequence"/>
</dbReference>
<dbReference type="AlphaFoldDB" id="A0A553HNC0"/>
<evidence type="ECO:0000259" key="4">
    <source>
        <dbReference type="PROSITE" id="PS51203"/>
    </source>
</evidence>
<proteinExistence type="inferred from homology"/>
<dbReference type="PANTHER" id="PTHR45862">
    <property type="entry name" value="PROTEIN SGT1 HOMOLOG"/>
    <property type="match status" value="1"/>
</dbReference>
<dbReference type="SUPFAM" id="SSF49764">
    <property type="entry name" value="HSP20-like chaperones"/>
    <property type="match status" value="1"/>
</dbReference>
<dbReference type="GO" id="GO:0051087">
    <property type="term" value="F:protein-folding chaperone binding"/>
    <property type="evidence" value="ECO:0007669"/>
    <property type="project" value="InterPro"/>
</dbReference>
<feature type="region of interest" description="Disordered" evidence="2">
    <location>
        <begin position="190"/>
        <end position="235"/>
    </location>
</feature>
<evidence type="ECO:0000313" key="5">
    <source>
        <dbReference type="EMBL" id="TRX89441.1"/>
    </source>
</evidence>
<evidence type="ECO:0000259" key="3">
    <source>
        <dbReference type="PROSITE" id="PS51048"/>
    </source>
</evidence>
<dbReference type="InterPro" id="IPR007052">
    <property type="entry name" value="CS_dom"/>
</dbReference>
<comment type="caution">
    <text evidence="5">The sequence shown here is derived from an EMBL/GenBank/DDBJ whole genome shotgun (WGS) entry which is preliminary data.</text>
</comment>
<sequence length="541" mass="59573">MATRLAEGGVEAVKAGNYAEGIAMLTEALKERAAPLWHLERSKAYLRTSQFDLALYDAEMALRIAFDRANRHQMAEAQLRRAITLFRMGRFADADICAFWATRLCDGARAQEDDGQQNKVDGNGDYTVRAQEVKDGARPSEQPSGSGDMAAALSAASQHSKELRLRNQALSWRLQALTQMEQLAVGHDGRKPHVSVKYPEPSQPSTTGNAPHDSSAVDDDAGGESSNTANAPTATSGRDAWERLWIRYHDMYAQQRIRCSFYQNETSLTVDIFLKNLSLDKVAIESEPRAIKITPAQGVSLGSYGGAIMLLLFGEIKPEATKYNVKSMKIELILQKKTAGKWPTLRCDNADIVDNLSISPSQGVSSNQFCDFITALGYKDIRELELPDFDRDCSAWYSALLEKLRSRVYNGRDTSSATKTDVSTPAVPTPSQTKESAERATDVPAANLSSSAPSYPTSSRKGPKNWDNIDDEGGDEDPSKNGDVNSFFQQIYKDADEDTKRAMMKSFVESNGTALSTSWNDAKSKTYKTQPPDGVEAKKWD</sequence>
<feature type="compositionally biased region" description="Low complexity" evidence="2">
    <location>
        <begin position="449"/>
        <end position="459"/>
    </location>
</feature>
<feature type="region of interest" description="Disordered" evidence="2">
    <location>
        <begin position="413"/>
        <end position="487"/>
    </location>
</feature>
<feature type="compositionally biased region" description="Polar residues" evidence="2">
    <location>
        <begin position="224"/>
        <end position="235"/>
    </location>
</feature>
<dbReference type="InterPro" id="IPR008978">
    <property type="entry name" value="HSP20-like_chaperone"/>
</dbReference>
<dbReference type="SUPFAM" id="SSF48452">
    <property type="entry name" value="TPR-like"/>
    <property type="match status" value="1"/>
</dbReference>
<evidence type="ECO:0000256" key="2">
    <source>
        <dbReference type="SAM" id="MobiDB-lite"/>
    </source>
</evidence>
<evidence type="ECO:0008006" key="7">
    <source>
        <dbReference type="Google" id="ProtNLM"/>
    </source>
</evidence>
<dbReference type="Gene3D" id="1.25.40.10">
    <property type="entry name" value="Tetratricopeptide repeat domain"/>
    <property type="match status" value="1"/>
</dbReference>
<evidence type="ECO:0000256" key="1">
    <source>
        <dbReference type="ARBA" id="ARBA00008509"/>
    </source>
</evidence>
<dbReference type="EMBL" id="VFLP01000067">
    <property type="protein sequence ID" value="TRX89441.1"/>
    <property type="molecule type" value="Genomic_DNA"/>
</dbReference>
<dbReference type="STRING" id="2512241.A0A553HNC0"/>
<feature type="compositionally biased region" description="Polar residues" evidence="2">
    <location>
        <begin position="509"/>
        <end position="521"/>
    </location>
</feature>
<organism evidence="5 6">
    <name type="scientific">Xylaria flabelliformis</name>
    <dbReference type="NCBI Taxonomy" id="2512241"/>
    <lineage>
        <taxon>Eukaryota</taxon>
        <taxon>Fungi</taxon>
        <taxon>Dikarya</taxon>
        <taxon>Ascomycota</taxon>
        <taxon>Pezizomycotina</taxon>
        <taxon>Sordariomycetes</taxon>
        <taxon>Xylariomycetidae</taxon>
        <taxon>Xylariales</taxon>
        <taxon>Xylariaceae</taxon>
        <taxon>Xylaria</taxon>
    </lineage>
</organism>
<dbReference type="InterPro" id="IPR011990">
    <property type="entry name" value="TPR-like_helical_dom_sf"/>
</dbReference>
<accession>A0A553HNC0</accession>
<feature type="domain" description="CS" evidence="4">
    <location>
        <begin position="254"/>
        <end position="346"/>
    </location>
</feature>
<dbReference type="PROSITE" id="PS51203">
    <property type="entry name" value="CS"/>
    <property type="match status" value="1"/>
</dbReference>
<feature type="region of interest" description="Disordered" evidence="2">
    <location>
        <begin position="133"/>
        <end position="155"/>
    </location>
</feature>
<reference evidence="6" key="1">
    <citation type="submission" date="2019-06" db="EMBL/GenBank/DDBJ databases">
        <title>Draft genome sequence of the griseofulvin-producing fungus Xylaria cubensis strain G536.</title>
        <authorList>
            <person name="Mead M.E."/>
            <person name="Raja H.A."/>
            <person name="Steenwyk J.L."/>
            <person name="Knowles S.L."/>
            <person name="Oberlies N.H."/>
            <person name="Rokas A."/>
        </authorList>
    </citation>
    <scope>NUCLEOTIDE SEQUENCE [LARGE SCALE GENOMIC DNA]</scope>
    <source>
        <strain evidence="6">G536</strain>
    </source>
</reference>
<name>A0A553HNC0_9PEZI</name>
<dbReference type="Pfam" id="PF04969">
    <property type="entry name" value="CS"/>
    <property type="match status" value="1"/>
</dbReference>
<dbReference type="InterPro" id="IPR044563">
    <property type="entry name" value="Sgt1-like"/>
</dbReference>
<feature type="domain" description="SGS" evidence="3">
    <location>
        <begin position="454"/>
        <end position="541"/>
    </location>
</feature>
<keyword evidence="6" id="KW-1185">Reference proteome</keyword>
<dbReference type="Pfam" id="PF05002">
    <property type="entry name" value="SGS"/>
    <property type="match status" value="1"/>
</dbReference>
<evidence type="ECO:0000313" key="6">
    <source>
        <dbReference type="Proteomes" id="UP000319160"/>
    </source>
</evidence>
<dbReference type="OrthoDB" id="1898560at2759"/>
<dbReference type="InterPro" id="IPR007699">
    <property type="entry name" value="SGS_dom"/>
</dbReference>
<dbReference type="PROSITE" id="PS51048">
    <property type="entry name" value="SGS"/>
    <property type="match status" value="1"/>
</dbReference>
<comment type="similarity">
    <text evidence="1">Belongs to the SGT1 family.</text>
</comment>
<protein>
    <recommendedName>
        <fullName evidence="7">CS domain-containing protein</fullName>
    </recommendedName>
</protein>
<feature type="region of interest" description="Disordered" evidence="2">
    <location>
        <begin position="509"/>
        <end position="541"/>
    </location>
</feature>
<dbReference type="CDD" id="cd06466">
    <property type="entry name" value="p23_CS_SGT1_like"/>
    <property type="match status" value="1"/>
</dbReference>
<gene>
    <name evidence="5" type="ORF">FHL15_009610</name>
</gene>